<evidence type="ECO:0000313" key="2">
    <source>
        <dbReference type="Proteomes" id="UP001056120"/>
    </source>
</evidence>
<evidence type="ECO:0000313" key="1">
    <source>
        <dbReference type="EMBL" id="KAI3725372.1"/>
    </source>
</evidence>
<accession>A0ACB9BTJ6</accession>
<keyword evidence="2" id="KW-1185">Reference proteome</keyword>
<protein>
    <submittedName>
        <fullName evidence="1">Uncharacterized protein</fullName>
    </submittedName>
</protein>
<gene>
    <name evidence="1" type="ORF">L1987_65159</name>
</gene>
<comment type="caution">
    <text evidence="1">The sequence shown here is derived from an EMBL/GenBank/DDBJ whole genome shotgun (WGS) entry which is preliminary data.</text>
</comment>
<dbReference type="Proteomes" id="UP001056120">
    <property type="component" value="Linkage Group LG22"/>
</dbReference>
<reference evidence="1 2" key="2">
    <citation type="journal article" date="2022" name="Mol. Ecol. Resour.">
        <title>The genomes of chicory, endive, great burdock and yacon provide insights into Asteraceae paleo-polyploidization history and plant inulin production.</title>
        <authorList>
            <person name="Fan W."/>
            <person name="Wang S."/>
            <person name="Wang H."/>
            <person name="Wang A."/>
            <person name="Jiang F."/>
            <person name="Liu H."/>
            <person name="Zhao H."/>
            <person name="Xu D."/>
            <person name="Zhang Y."/>
        </authorList>
    </citation>
    <scope>NUCLEOTIDE SEQUENCE [LARGE SCALE GENOMIC DNA]</scope>
    <source>
        <strain evidence="2">cv. Yunnan</strain>
        <tissue evidence="1">Leaves</tissue>
    </source>
</reference>
<organism evidence="1 2">
    <name type="scientific">Smallanthus sonchifolius</name>
    <dbReference type="NCBI Taxonomy" id="185202"/>
    <lineage>
        <taxon>Eukaryota</taxon>
        <taxon>Viridiplantae</taxon>
        <taxon>Streptophyta</taxon>
        <taxon>Embryophyta</taxon>
        <taxon>Tracheophyta</taxon>
        <taxon>Spermatophyta</taxon>
        <taxon>Magnoliopsida</taxon>
        <taxon>eudicotyledons</taxon>
        <taxon>Gunneridae</taxon>
        <taxon>Pentapetalae</taxon>
        <taxon>asterids</taxon>
        <taxon>campanulids</taxon>
        <taxon>Asterales</taxon>
        <taxon>Asteraceae</taxon>
        <taxon>Asteroideae</taxon>
        <taxon>Heliantheae alliance</taxon>
        <taxon>Millerieae</taxon>
        <taxon>Smallanthus</taxon>
    </lineage>
</organism>
<dbReference type="EMBL" id="CM042039">
    <property type="protein sequence ID" value="KAI3725372.1"/>
    <property type="molecule type" value="Genomic_DNA"/>
</dbReference>
<proteinExistence type="predicted"/>
<name>A0ACB9BTJ6_9ASTR</name>
<sequence>MQKLRVTLEKVKQQNLQLAQSNSQMLAELNSVKERQKALNHEIGCKNGLIIAKNLELGGQLVNSLTHLLAHHMIHGAFMHFYFREKIKP</sequence>
<reference evidence="2" key="1">
    <citation type="journal article" date="2022" name="Mol. Ecol. Resour.">
        <title>The genomes of chicory, endive, great burdock and yacon provide insights into Asteraceae palaeo-polyploidization history and plant inulin production.</title>
        <authorList>
            <person name="Fan W."/>
            <person name="Wang S."/>
            <person name="Wang H."/>
            <person name="Wang A."/>
            <person name="Jiang F."/>
            <person name="Liu H."/>
            <person name="Zhao H."/>
            <person name="Xu D."/>
            <person name="Zhang Y."/>
        </authorList>
    </citation>
    <scope>NUCLEOTIDE SEQUENCE [LARGE SCALE GENOMIC DNA]</scope>
    <source>
        <strain evidence="2">cv. Yunnan</strain>
    </source>
</reference>